<feature type="transmembrane region" description="Helical" evidence="5">
    <location>
        <begin position="214"/>
        <end position="235"/>
    </location>
</feature>
<dbReference type="AlphaFoldDB" id="A0A077M524"/>
<evidence type="ECO:0000256" key="5">
    <source>
        <dbReference type="SAM" id="Phobius"/>
    </source>
</evidence>
<evidence type="ECO:0008006" key="8">
    <source>
        <dbReference type="Google" id="ProtNLM"/>
    </source>
</evidence>
<organism evidence="6 7">
    <name type="scientific">Nostocoides japonicum T1-X7</name>
    <dbReference type="NCBI Taxonomy" id="1194083"/>
    <lineage>
        <taxon>Bacteria</taxon>
        <taxon>Bacillati</taxon>
        <taxon>Actinomycetota</taxon>
        <taxon>Actinomycetes</taxon>
        <taxon>Micrococcales</taxon>
        <taxon>Intrasporangiaceae</taxon>
        <taxon>Nostocoides</taxon>
    </lineage>
</organism>
<keyword evidence="1 5" id="KW-0812">Transmembrane</keyword>
<feature type="region of interest" description="Disordered" evidence="4">
    <location>
        <begin position="389"/>
        <end position="484"/>
    </location>
</feature>
<feature type="transmembrane region" description="Helical" evidence="5">
    <location>
        <begin position="256"/>
        <end position="280"/>
    </location>
</feature>
<dbReference type="EMBL" id="CAJB01000340">
    <property type="protein sequence ID" value="CCH79170.1"/>
    <property type="molecule type" value="Genomic_DNA"/>
</dbReference>
<feature type="transmembrane region" description="Helical" evidence="5">
    <location>
        <begin position="158"/>
        <end position="179"/>
    </location>
</feature>
<dbReference type="RefSeq" id="WP_048555729.1">
    <property type="nucleotide sequence ID" value="NZ_HF570958.1"/>
</dbReference>
<feature type="region of interest" description="Disordered" evidence="4">
    <location>
        <begin position="311"/>
        <end position="337"/>
    </location>
</feature>
<feature type="transmembrane region" description="Helical" evidence="5">
    <location>
        <begin position="186"/>
        <end position="202"/>
    </location>
</feature>
<sequence length="484" mass="48278">MDFLNPFTYLGSAAGKIVADGWTAAMLGLWNAGLWLLKLVLTLVDAFTVPDLSEGGPGSQVYQMTFWIAGALMLLLTMVQLAVTAARRDGKSMARVLVGTGQFVMVWAAWIALAVLVVAACGGLTRALMDKLLHIDKWAQFEPLGTQISTNDISDGTIATVLGFMGIFLVFAAIGHLLVMLTRAGALMVLATTTPIAAGGLVSDAGRSWFWKSLRWFIAAAFTPVVMILVLGIGVQMTSGVATGMNDDLQKAIGTAVPGVILICIGCFSPLALFKLLAFVDPGTSSGSALRAGLAAQGGFGGLLSGSGQGDAGSSAASTTDANGRSHAEASGEDSTSARFNVGARGLMGQVGGALGQAVGAGMGAMESIGSRGAAIGADLTNQMGVGHNNYVPDFSKTKSQSGRGQGGGNKAEDDNPEINGSGPSTSPDTGVPAPPIPQLPQGPTPGAPGGSPAGGSGPAAPGAAAGGEAGGAAAAGAVPIVPV</sequence>
<gene>
    <name evidence="6" type="ORF">BN12_4040002</name>
</gene>
<dbReference type="Pfam" id="PF04610">
    <property type="entry name" value="TrbL"/>
    <property type="match status" value="1"/>
</dbReference>
<evidence type="ECO:0000256" key="2">
    <source>
        <dbReference type="ARBA" id="ARBA00022989"/>
    </source>
</evidence>
<feature type="compositionally biased region" description="Gly residues" evidence="4">
    <location>
        <begin position="448"/>
        <end position="458"/>
    </location>
</feature>
<feature type="compositionally biased region" description="Low complexity" evidence="4">
    <location>
        <begin position="312"/>
        <end position="322"/>
    </location>
</feature>
<name>A0A077M524_9MICO</name>
<feature type="transmembrane region" description="Helical" evidence="5">
    <location>
        <begin position="104"/>
        <end position="128"/>
    </location>
</feature>
<keyword evidence="2 5" id="KW-1133">Transmembrane helix</keyword>
<dbReference type="InterPro" id="IPR007688">
    <property type="entry name" value="Conjugal_tfr_TrbL/VirB6"/>
</dbReference>
<feature type="compositionally biased region" description="Pro residues" evidence="4">
    <location>
        <begin position="433"/>
        <end position="447"/>
    </location>
</feature>
<evidence type="ECO:0000313" key="6">
    <source>
        <dbReference type="EMBL" id="CCH79170.1"/>
    </source>
</evidence>
<dbReference type="GO" id="GO:0030255">
    <property type="term" value="P:protein secretion by the type IV secretion system"/>
    <property type="evidence" value="ECO:0007669"/>
    <property type="project" value="InterPro"/>
</dbReference>
<keyword evidence="3 5" id="KW-0472">Membrane</keyword>
<protein>
    <recommendedName>
        <fullName evidence="8">TrbL/VirB6 plasmid conjugal transfer protein</fullName>
    </recommendedName>
</protein>
<evidence type="ECO:0000256" key="1">
    <source>
        <dbReference type="ARBA" id="ARBA00022692"/>
    </source>
</evidence>
<evidence type="ECO:0000313" key="7">
    <source>
        <dbReference type="Proteomes" id="UP000035721"/>
    </source>
</evidence>
<proteinExistence type="predicted"/>
<evidence type="ECO:0000256" key="4">
    <source>
        <dbReference type="SAM" id="MobiDB-lite"/>
    </source>
</evidence>
<feature type="transmembrane region" description="Helical" evidence="5">
    <location>
        <begin position="64"/>
        <end position="83"/>
    </location>
</feature>
<feature type="transmembrane region" description="Helical" evidence="5">
    <location>
        <begin position="21"/>
        <end position="44"/>
    </location>
</feature>
<dbReference type="STRING" id="1194083.BN12_4040002"/>
<evidence type="ECO:0000256" key="3">
    <source>
        <dbReference type="ARBA" id="ARBA00023136"/>
    </source>
</evidence>
<comment type="caution">
    <text evidence="6">The sequence shown here is derived from an EMBL/GenBank/DDBJ whole genome shotgun (WGS) entry which is preliminary data.</text>
</comment>
<dbReference type="Proteomes" id="UP000035721">
    <property type="component" value="Unassembled WGS sequence"/>
</dbReference>
<reference evidence="6 7" key="1">
    <citation type="journal article" date="2013" name="ISME J.">
        <title>A metabolic model for members of the genus Tetrasphaera involved in enhanced biological phosphorus removal.</title>
        <authorList>
            <person name="Kristiansen R."/>
            <person name="Nguyen H.T.T."/>
            <person name="Saunders A.M."/>
            <person name="Nielsen J.L."/>
            <person name="Wimmer R."/>
            <person name="Le V.Q."/>
            <person name="McIlroy S.J."/>
            <person name="Petrovski S."/>
            <person name="Seviour R.J."/>
            <person name="Calteau A."/>
            <person name="Nielsen K.L."/>
            <person name="Nielsen P.H."/>
        </authorList>
    </citation>
    <scope>NUCLEOTIDE SEQUENCE [LARGE SCALE GENOMIC DNA]</scope>
    <source>
        <strain evidence="6 7">T1-X7</strain>
    </source>
</reference>
<dbReference type="OrthoDB" id="4855643at2"/>
<keyword evidence="7" id="KW-1185">Reference proteome</keyword>
<accession>A0A077M524</accession>